<proteinExistence type="predicted"/>
<keyword evidence="1" id="KW-0732">Signal</keyword>
<dbReference type="RefSeq" id="WP_068416222.1">
    <property type="nucleotide sequence ID" value="NZ_LRDB01000023.1"/>
</dbReference>
<accession>A0A150XD94</accession>
<dbReference type="Proteomes" id="UP000075615">
    <property type="component" value="Unassembled WGS sequence"/>
</dbReference>
<feature type="signal peptide" evidence="1">
    <location>
        <begin position="1"/>
        <end position="23"/>
    </location>
</feature>
<protein>
    <submittedName>
        <fullName evidence="2">Uncharacterized protein</fullName>
    </submittedName>
</protein>
<dbReference type="AlphaFoldDB" id="A0A150XD94"/>
<gene>
    <name evidence="2" type="ORF">AWN68_06695</name>
</gene>
<feature type="chain" id="PRO_5007574569" evidence="1">
    <location>
        <begin position="24"/>
        <end position="68"/>
    </location>
</feature>
<comment type="caution">
    <text evidence="2">The sequence shown here is derived from an EMBL/GenBank/DDBJ whole genome shotgun (WGS) entry which is preliminary data.</text>
</comment>
<sequence length="68" mass="7262">MKKIKVLLTVAIFLGAMTLPNIEALSQEGGSLICYTGKKGEVGTWREGACIEHQTINQCGQCVPGPVE</sequence>
<name>A0A150XD94_9BACT</name>
<organism evidence="2 3">
    <name type="scientific">Roseivirga echinicomitans</name>
    <dbReference type="NCBI Taxonomy" id="296218"/>
    <lineage>
        <taxon>Bacteria</taxon>
        <taxon>Pseudomonadati</taxon>
        <taxon>Bacteroidota</taxon>
        <taxon>Cytophagia</taxon>
        <taxon>Cytophagales</taxon>
        <taxon>Roseivirgaceae</taxon>
        <taxon>Roseivirga</taxon>
    </lineage>
</organism>
<evidence type="ECO:0000313" key="3">
    <source>
        <dbReference type="Proteomes" id="UP000075615"/>
    </source>
</evidence>
<reference evidence="2 3" key="1">
    <citation type="submission" date="2016-01" db="EMBL/GenBank/DDBJ databases">
        <title>Genome sequencing of Roseivirga echinicomitans KMM 6058.</title>
        <authorList>
            <person name="Selvaratnam C."/>
            <person name="Thevarajoo S."/>
            <person name="Goh K.M."/>
            <person name="Ee R."/>
            <person name="Chan K.-G."/>
            <person name="Chong C.S."/>
        </authorList>
    </citation>
    <scope>NUCLEOTIDE SEQUENCE [LARGE SCALE GENOMIC DNA]</scope>
    <source>
        <strain evidence="2 3">KMM 6058</strain>
    </source>
</reference>
<dbReference type="EMBL" id="LRDB01000023">
    <property type="protein sequence ID" value="KYG76709.1"/>
    <property type="molecule type" value="Genomic_DNA"/>
</dbReference>
<evidence type="ECO:0000313" key="2">
    <source>
        <dbReference type="EMBL" id="KYG76709.1"/>
    </source>
</evidence>
<dbReference type="STRING" id="296218.AWN68_06695"/>
<evidence type="ECO:0000256" key="1">
    <source>
        <dbReference type="SAM" id="SignalP"/>
    </source>
</evidence>
<keyword evidence="3" id="KW-1185">Reference proteome</keyword>